<dbReference type="InterPro" id="IPR010056">
    <property type="entry name" value="Phage_rep_org__N"/>
</dbReference>
<dbReference type="RefSeq" id="WP_111438537.1">
    <property type="nucleotide sequence ID" value="NZ_QKZI01000001.1"/>
</dbReference>
<dbReference type="NCBIfam" id="TIGR01714">
    <property type="entry name" value="phage_rep_org_N"/>
    <property type="match status" value="1"/>
</dbReference>
<dbReference type="EMBL" id="QKZI01000001">
    <property type="protein sequence ID" value="PZX07934.1"/>
    <property type="molecule type" value="Genomic_DNA"/>
</dbReference>
<name>A0A2W7MRX5_9BACI</name>
<dbReference type="OrthoDB" id="3199595at2"/>
<proteinExistence type="predicted"/>
<evidence type="ECO:0000313" key="3">
    <source>
        <dbReference type="Proteomes" id="UP000248646"/>
    </source>
</evidence>
<keyword evidence="3" id="KW-1185">Reference proteome</keyword>
<dbReference type="PANTHER" id="PTHR37293">
    <property type="entry name" value="PHAGE REPLICATION PROTEIN-RELATED"/>
    <property type="match status" value="1"/>
</dbReference>
<dbReference type="PANTHER" id="PTHR37293:SF7">
    <property type="entry name" value="HYPOTHETICAL PHAGE PROTEIN"/>
    <property type="match status" value="1"/>
</dbReference>
<dbReference type="InterPro" id="IPR053162">
    <property type="entry name" value="DnaD"/>
</dbReference>
<gene>
    <name evidence="2" type="ORF">C7437_1011056</name>
</gene>
<organism evidence="2 3">
    <name type="scientific">Psychrobacillus insolitus</name>
    <dbReference type="NCBI Taxonomy" id="1461"/>
    <lineage>
        <taxon>Bacteria</taxon>
        <taxon>Bacillati</taxon>
        <taxon>Bacillota</taxon>
        <taxon>Bacilli</taxon>
        <taxon>Bacillales</taxon>
        <taxon>Bacillaceae</taxon>
        <taxon>Psychrobacillus</taxon>
    </lineage>
</organism>
<dbReference type="Pfam" id="PF09681">
    <property type="entry name" value="Phage_rep_org_N"/>
    <property type="match status" value="1"/>
</dbReference>
<reference evidence="2 3" key="1">
    <citation type="submission" date="2018-06" db="EMBL/GenBank/DDBJ databases">
        <title>Genomic Encyclopedia of Type Strains, Phase IV (KMG-IV): sequencing the most valuable type-strain genomes for metagenomic binning, comparative biology and taxonomic classification.</title>
        <authorList>
            <person name="Goeker M."/>
        </authorList>
    </citation>
    <scope>NUCLEOTIDE SEQUENCE [LARGE SCALE GENOMIC DNA]</scope>
    <source>
        <strain evidence="2 3">DSM 5</strain>
    </source>
</reference>
<protein>
    <submittedName>
        <fullName evidence="2">Putative phage replisome organizer</fullName>
    </submittedName>
</protein>
<sequence>MSEITWIKLKTDMFDNQKIRLIEALPEGDTILVIWIKLLTYAGRTNANGFILINEDIALTVEEMAIIFNRQLNVVRLALEAFKRYGMISMHNEIVRIKNWDVHQNIEGMERAKQLNAERNRKYRERKKLELPAVAQQSDVSVTSRDETDIDLDLELELDKEKDIKNKDIRDLFNHYNSKNIIQHKNLNSSIKTAIASRLKDYSYEQLVQAIDNYAIVYSSEDYWFTTKYALADLMRDKDVRKFINDAEPLKNFVANRSFGGKTNGRQGTNQAAGKQYADGLNF</sequence>
<accession>A0A2W7MRX5</accession>
<feature type="domain" description="Phage replisome organiser N-terminal" evidence="1">
    <location>
        <begin position="6"/>
        <end position="125"/>
    </location>
</feature>
<dbReference type="Proteomes" id="UP000248646">
    <property type="component" value="Unassembled WGS sequence"/>
</dbReference>
<evidence type="ECO:0000259" key="1">
    <source>
        <dbReference type="Pfam" id="PF09681"/>
    </source>
</evidence>
<comment type="caution">
    <text evidence="2">The sequence shown here is derived from an EMBL/GenBank/DDBJ whole genome shotgun (WGS) entry which is preliminary data.</text>
</comment>
<dbReference type="AlphaFoldDB" id="A0A2W7MRX5"/>
<evidence type="ECO:0000313" key="2">
    <source>
        <dbReference type="EMBL" id="PZX07934.1"/>
    </source>
</evidence>